<evidence type="ECO:0000313" key="3">
    <source>
        <dbReference type="Proteomes" id="UP000018780"/>
    </source>
</evidence>
<dbReference type="AlphaFoldDB" id="V9VXI7"/>
<keyword evidence="3" id="KW-1185">Reference proteome</keyword>
<proteinExistence type="predicted"/>
<dbReference type="PATRIC" id="fig|999552.6.peg.2717"/>
<reference evidence="2 3" key="1">
    <citation type="submission" date="2013-09" db="EMBL/GenBank/DDBJ databases">
        <authorList>
            <consortium name="DOE Joint Genome Institute"/>
            <person name="Klenk H.-P."/>
            <person name="Huntemann M."/>
            <person name="Han J."/>
            <person name="Chen A."/>
            <person name="Kyrpides N."/>
            <person name="Mavromatis K."/>
            <person name="Markowitz V."/>
            <person name="Palaniappan K."/>
            <person name="Ivanova N."/>
            <person name="Schaumberg A."/>
            <person name="Pati A."/>
            <person name="Liolios K."/>
            <person name="Nordberg H.P."/>
            <person name="Cantor M.N."/>
            <person name="Hua S.X."/>
            <person name="Woyke T."/>
        </authorList>
    </citation>
    <scope>NUCLEOTIDE SEQUENCE [LARGE SCALE GENOMIC DNA]</scope>
    <source>
        <strain evidence="2 3">DSM 14336</strain>
    </source>
</reference>
<evidence type="ECO:0008006" key="4">
    <source>
        <dbReference type="Google" id="ProtNLM"/>
    </source>
</evidence>
<dbReference type="InterPro" id="IPR009562">
    <property type="entry name" value="DUF1178"/>
</dbReference>
<protein>
    <recommendedName>
        <fullName evidence="4">DUF1178 family protein</fullName>
    </recommendedName>
</protein>
<dbReference type="PIRSF" id="PIRSF032131">
    <property type="entry name" value="UCP032131"/>
    <property type="match status" value="1"/>
</dbReference>
<gene>
    <name evidence="2" type="ORF">METH_13605</name>
</gene>
<name>V9VXI7_9RHOB</name>
<organism evidence="2 3">
    <name type="scientific">Leisingera methylohalidivorans DSM 14336</name>
    <dbReference type="NCBI Taxonomy" id="999552"/>
    <lineage>
        <taxon>Bacteria</taxon>
        <taxon>Pseudomonadati</taxon>
        <taxon>Pseudomonadota</taxon>
        <taxon>Alphaproteobacteria</taxon>
        <taxon>Rhodobacterales</taxon>
        <taxon>Roseobacteraceae</taxon>
        <taxon>Leisingera</taxon>
    </lineage>
</organism>
<dbReference type="Pfam" id="PF06676">
    <property type="entry name" value="DUF1178"/>
    <property type="match status" value="1"/>
</dbReference>
<dbReference type="STRING" id="999552.METH_13605"/>
<dbReference type="RefSeq" id="WP_024090939.1">
    <property type="nucleotide sequence ID" value="NC_023135.1"/>
</dbReference>
<dbReference type="OrthoDB" id="9799894at2"/>
<dbReference type="KEGG" id="lmd:METH_13605"/>
<evidence type="ECO:0000256" key="1">
    <source>
        <dbReference type="SAM" id="MobiDB-lite"/>
    </source>
</evidence>
<sequence>MIQYSLKCTEGHSFDSWFQSAAAFDKLAAAGLVSCAVCGSAQVEKAIMAPRVRTGRKAVSAVGEPEPRAAPPAAPEAAPAPSAGPGVLSRPTGKVEQAIADLRKKVEENSDYVGGSFVKEARAMHLGEAPERAIHGEAKLEDARELIEEGVPVLPLPFRPGRKSN</sequence>
<accession>V9VXI7</accession>
<feature type="region of interest" description="Disordered" evidence="1">
    <location>
        <begin position="56"/>
        <end position="94"/>
    </location>
</feature>
<feature type="compositionally biased region" description="Low complexity" evidence="1">
    <location>
        <begin position="75"/>
        <end position="86"/>
    </location>
</feature>
<evidence type="ECO:0000313" key="2">
    <source>
        <dbReference type="EMBL" id="AHD01587.1"/>
    </source>
</evidence>
<dbReference type="EMBL" id="CP006773">
    <property type="protein sequence ID" value="AHD01587.1"/>
    <property type="molecule type" value="Genomic_DNA"/>
</dbReference>
<dbReference type="HOGENOM" id="CLU_112041_1_0_5"/>
<dbReference type="Proteomes" id="UP000018780">
    <property type="component" value="Chromosome"/>
</dbReference>